<dbReference type="Pfam" id="PF00092">
    <property type="entry name" value="VWA"/>
    <property type="match status" value="2"/>
</dbReference>
<dbReference type="InterPro" id="IPR036465">
    <property type="entry name" value="vWFA_dom_sf"/>
</dbReference>
<keyword evidence="3" id="KW-1185">Reference proteome</keyword>
<evidence type="ECO:0000259" key="1">
    <source>
        <dbReference type="PROSITE" id="PS50234"/>
    </source>
</evidence>
<dbReference type="PANTHER" id="PTHR24020">
    <property type="entry name" value="COLLAGEN ALPHA"/>
    <property type="match status" value="1"/>
</dbReference>
<reference evidence="4" key="1">
    <citation type="submission" date="2017-02" db="UniProtKB">
        <authorList>
            <consortium name="WormBaseParasite"/>
        </authorList>
    </citation>
    <scope>IDENTIFICATION</scope>
</reference>
<dbReference type="WBParaSite" id="BTMF_0000179101-mRNA-1">
    <property type="protein sequence ID" value="BTMF_0000179101-mRNA-1"/>
    <property type="gene ID" value="BTMF_0000179101"/>
</dbReference>
<dbReference type="Proteomes" id="UP000280834">
    <property type="component" value="Unassembled WGS sequence"/>
</dbReference>
<evidence type="ECO:0000313" key="2">
    <source>
        <dbReference type="EMBL" id="VDO09476.1"/>
    </source>
</evidence>
<organism evidence="4">
    <name type="scientific">Brugia timori</name>
    <dbReference type="NCBI Taxonomy" id="42155"/>
    <lineage>
        <taxon>Eukaryota</taxon>
        <taxon>Metazoa</taxon>
        <taxon>Ecdysozoa</taxon>
        <taxon>Nematoda</taxon>
        <taxon>Chromadorea</taxon>
        <taxon>Rhabditida</taxon>
        <taxon>Spirurina</taxon>
        <taxon>Spiruromorpha</taxon>
        <taxon>Filarioidea</taxon>
        <taxon>Onchocercidae</taxon>
        <taxon>Brugia</taxon>
    </lineage>
</organism>
<name>A0A0R3Q640_9BILA</name>
<dbReference type="AlphaFoldDB" id="A0A0R3Q640"/>
<dbReference type="Gene3D" id="3.40.50.410">
    <property type="entry name" value="von Willebrand factor, type A domain"/>
    <property type="match status" value="2"/>
</dbReference>
<dbReference type="STRING" id="42155.A0A0R3Q640"/>
<sequence length="758" mass="84422">MDSKGNVVYDTGKKNCDTHRGIMDITVVINVEILDRDSFDHVKKVIQNLVIEHFDLSPDVTQFALVKYAGTAEVPITLGGYNEKMELLEELSRVKIDHIKEHPRLIVGVSAAKQQFVSFGREDAGKLMIVITNGQDIYSEDRFKDNIIPMLVVGSKEFEEEIKDWTKSYILVDSWKQLHADSIANMIEKECLLGRIFIPTKKVSSRSKSERFEDFTGSSLTTDEFGRIVVLPTSERVILSTDEYGHVAYSVKDTSGRLLPINGNGLVMDRELVESDYSKPIASNRRQLPTDESEAFIYSAGGKDKALSPDSKKGWNTSIDEKPLSTNQDGLSLDINGQSIVTNLAGKYSSQGSPYSFNGNDNIIMSKRTEKITDATDYPVIDPDNILLSRDPSDFYINNIERVVERDDSGKLLGSVEKMMPSDAGGFTYRKHSQGGKLPRSDSNISTAKNDGFIVDTSFHKRLPYTLSNNKVSDEHNQVSFEEPEAIAETRNFINNQNSPLPIEVDQAGKPVVKVEPFPTNKYGDSIYAGGSMVSTSASEQAIGPDDSLMSVDYRGRDVSDYIPDRTGLGETKLLAKVSTCNKVEKSVNIIFMVESSNATGTNLNKIKFSLLNFIKKNINWNIAKVGIVSYGSTMNVNLNVGNYQSYDDLKKSILSLSLIGGSSSGDEHAFRTALQLFREKYNNDSGELIMHVFKTPLSKDAQIIADHLKMNETISILSLGSDQWYRLENDKEIKKLRSNMCLLLMKSHLARTRKPSG</sequence>
<feature type="domain" description="VWFA" evidence="1">
    <location>
        <begin position="589"/>
        <end position="737"/>
    </location>
</feature>
<dbReference type="EMBL" id="UZAG01000762">
    <property type="protein sequence ID" value="VDO09476.1"/>
    <property type="molecule type" value="Genomic_DNA"/>
</dbReference>
<dbReference type="PROSITE" id="PS50234">
    <property type="entry name" value="VWFA"/>
    <property type="match status" value="2"/>
</dbReference>
<dbReference type="SUPFAM" id="SSF53300">
    <property type="entry name" value="vWA-like"/>
    <property type="match status" value="2"/>
</dbReference>
<evidence type="ECO:0000313" key="4">
    <source>
        <dbReference type="WBParaSite" id="BTMF_0000179101-mRNA-1"/>
    </source>
</evidence>
<evidence type="ECO:0000313" key="3">
    <source>
        <dbReference type="Proteomes" id="UP000280834"/>
    </source>
</evidence>
<gene>
    <name evidence="2" type="ORF">BTMF_LOCUS1122</name>
</gene>
<feature type="domain" description="VWFA" evidence="1">
    <location>
        <begin position="24"/>
        <end position="154"/>
    </location>
</feature>
<protein>
    <submittedName>
        <fullName evidence="4">VWFA domain-containing protein</fullName>
    </submittedName>
</protein>
<reference evidence="2 3" key="2">
    <citation type="submission" date="2018-11" db="EMBL/GenBank/DDBJ databases">
        <authorList>
            <consortium name="Pathogen Informatics"/>
        </authorList>
    </citation>
    <scope>NUCLEOTIDE SEQUENCE [LARGE SCALE GENOMIC DNA]</scope>
</reference>
<dbReference type="InterPro" id="IPR002035">
    <property type="entry name" value="VWF_A"/>
</dbReference>
<dbReference type="InterPro" id="IPR050525">
    <property type="entry name" value="ECM_Assembly_Org"/>
</dbReference>
<accession>A0A0R3Q640</accession>
<proteinExistence type="predicted"/>